<feature type="transmembrane region" description="Helical" evidence="1">
    <location>
        <begin position="129"/>
        <end position="151"/>
    </location>
</feature>
<keyword evidence="1" id="KW-0472">Membrane</keyword>
<proteinExistence type="predicted"/>
<dbReference type="EMBL" id="ABCS01000096">
    <property type="protein sequence ID" value="EDM75310.1"/>
    <property type="molecule type" value="Genomic_DNA"/>
</dbReference>
<dbReference type="STRING" id="391625.PPSIR1_26071"/>
<evidence type="ECO:0000313" key="3">
    <source>
        <dbReference type="Proteomes" id="UP000005801"/>
    </source>
</evidence>
<feature type="transmembrane region" description="Helical" evidence="1">
    <location>
        <begin position="404"/>
        <end position="425"/>
    </location>
</feature>
<evidence type="ECO:0000256" key="1">
    <source>
        <dbReference type="SAM" id="Phobius"/>
    </source>
</evidence>
<protein>
    <recommendedName>
        <fullName evidence="4">Glycosyltransferase RgtA/B/C/D-like domain-containing protein</fullName>
    </recommendedName>
</protein>
<reference evidence="2 3" key="1">
    <citation type="submission" date="2007-06" db="EMBL/GenBank/DDBJ databases">
        <authorList>
            <person name="Shimkets L."/>
            <person name="Ferriera S."/>
            <person name="Johnson J."/>
            <person name="Kravitz S."/>
            <person name="Beeson K."/>
            <person name="Sutton G."/>
            <person name="Rogers Y.-H."/>
            <person name="Friedman R."/>
            <person name="Frazier M."/>
            <person name="Venter J.C."/>
        </authorList>
    </citation>
    <scope>NUCLEOTIDE SEQUENCE [LARGE SCALE GENOMIC DNA]</scope>
    <source>
        <strain evidence="2 3">SIR-1</strain>
    </source>
</reference>
<evidence type="ECO:0000313" key="2">
    <source>
        <dbReference type="EMBL" id="EDM75310.1"/>
    </source>
</evidence>
<keyword evidence="1" id="KW-0812">Transmembrane</keyword>
<dbReference type="Proteomes" id="UP000005801">
    <property type="component" value="Unassembled WGS sequence"/>
</dbReference>
<sequence>MVSRAVWVLWVHPPQGHAFSDMAHYLHRARELAANGPAVHPGPGTRDLVWQPWGTHTLLALPLFLFGDGGLGLTVAALIWGLCSAATVILSHALARAALPATRLGPWPARIVGLLALAWIPHLDHAGYFVSEAPFTCALLATVLGLVAVDARLRRSEPPLGSVLGAGLAGAAAFALRPESAILVVFACLVLAYRHRQLRVVAALLAPLLVVALASAARVQLHAGRPGIAENAAVNRSAGRCHAVVIWAVPDEATRAAIEAARERDGPDAYEAYRHLGRRVSLPGFRALARRGDAHPLALRPALAEELVFVGHIGDPEPHRALRRRCWAATGVLGQARYALTHLALLTAIARPWPESADHPSPWQLPLALLGRRAALVVHLLAALGLLLVILPRRRESPVERSDDFPRIVCALALLSLAIVAVAFFGSPRLRAPYDPYALILAVWAVPAARQRLRS</sequence>
<keyword evidence="3" id="KW-1185">Reference proteome</keyword>
<gene>
    <name evidence="2" type="ORF">PPSIR1_26071</name>
</gene>
<name>A6GFQ9_9BACT</name>
<dbReference type="AlphaFoldDB" id="A6GFQ9"/>
<feature type="transmembrane region" description="Helical" evidence="1">
    <location>
        <begin position="370"/>
        <end position="392"/>
    </location>
</feature>
<comment type="caution">
    <text evidence="2">The sequence shown here is derived from an EMBL/GenBank/DDBJ whole genome shotgun (WGS) entry which is preliminary data.</text>
</comment>
<accession>A6GFQ9</accession>
<organism evidence="2 3">
    <name type="scientific">Plesiocystis pacifica SIR-1</name>
    <dbReference type="NCBI Taxonomy" id="391625"/>
    <lineage>
        <taxon>Bacteria</taxon>
        <taxon>Pseudomonadati</taxon>
        <taxon>Myxococcota</taxon>
        <taxon>Polyangia</taxon>
        <taxon>Nannocystales</taxon>
        <taxon>Nannocystaceae</taxon>
        <taxon>Plesiocystis</taxon>
    </lineage>
</organism>
<feature type="transmembrane region" description="Helical" evidence="1">
    <location>
        <begin position="198"/>
        <end position="217"/>
    </location>
</feature>
<evidence type="ECO:0008006" key="4">
    <source>
        <dbReference type="Google" id="ProtNLM"/>
    </source>
</evidence>
<feature type="transmembrane region" description="Helical" evidence="1">
    <location>
        <begin position="163"/>
        <end position="192"/>
    </location>
</feature>
<feature type="transmembrane region" description="Helical" evidence="1">
    <location>
        <begin position="71"/>
        <end position="95"/>
    </location>
</feature>
<keyword evidence="1" id="KW-1133">Transmembrane helix</keyword>